<dbReference type="Pfam" id="PF08447">
    <property type="entry name" value="PAS_3"/>
    <property type="match status" value="1"/>
</dbReference>
<keyword evidence="1" id="KW-0378">Hydrolase</keyword>
<dbReference type="PROSITE" id="PS50112">
    <property type="entry name" value="PAS"/>
    <property type="match status" value="1"/>
</dbReference>
<dbReference type="SUPFAM" id="SSF55781">
    <property type="entry name" value="GAF domain-like"/>
    <property type="match status" value="1"/>
</dbReference>
<feature type="compositionally biased region" description="Pro residues" evidence="2">
    <location>
        <begin position="710"/>
        <end position="722"/>
    </location>
</feature>
<dbReference type="InterPro" id="IPR000014">
    <property type="entry name" value="PAS"/>
</dbReference>
<feature type="region of interest" description="Disordered" evidence="2">
    <location>
        <begin position="1"/>
        <end position="35"/>
    </location>
</feature>
<comment type="caution">
    <text evidence="5">The sequence shown here is derived from an EMBL/GenBank/DDBJ whole genome shotgun (WGS) entry which is preliminary data.</text>
</comment>
<dbReference type="InterPro" id="IPR013656">
    <property type="entry name" value="PAS_4"/>
</dbReference>
<reference evidence="5 6" key="1">
    <citation type="submission" date="2019-07" db="EMBL/GenBank/DDBJ databases">
        <title>Whole genome shotgun sequence of Cellulomonas aerilata NBRC 106308.</title>
        <authorList>
            <person name="Hosoyama A."/>
            <person name="Uohara A."/>
            <person name="Ohji S."/>
            <person name="Ichikawa N."/>
        </authorList>
    </citation>
    <scope>NUCLEOTIDE SEQUENCE [LARGE SCALE GENOMIC DNA]</scope>
    <source>
        <strain evidence="5 6">NBRC 106308</strain>
    </source>
</reference>
<dbReference type="InterPro" id="IPR003018">
    <property type="entry name" value="GAF"/>
</dbReference>
<dbReference type="AlphaFoldDB" id="A0A512DEZ2"/>
<name>A0A512DEZ2_9CELL</name>
<dbReference type="SUPFAM" id="SSF55785">
    <property type="entry name" value="PYP-like sensor domain (PAS domain)"/>
    <property type="match status" value="2"/>
</dbReference>
<feature type="domain" description="PAC" evidence="4">
    <location>
        <begin position="112"/>
        <end position="164"/>
    </location>
</feature>
<feature type="domain" description="PAS" evidence="3">
    <location>
        <begin position="158"/>
        <end position="228"/>
    </location>
</feature>
<protein>
    <recommendedName>
        <fullName evidence="7">PAS domain-containing protein</fullName>
    </recommendedName>
</protein>
<sequence length="732" mass="79097">MSPDPADGHPTAVTGDHPLEAEATGPAPVTAHDDGPDRVLGELAIAAARIGTFDWDLVGGVLSWDDQLISLFGYDTTTFDRTIGGFDAALHPDDRARVTHALDQAIATCGEYEAEFRVVLPDGVTRWVAARGRALGDENGVATRMLGAAYDSTHRQDGGAAVARVLEAIPTAFYSLGPDWTFTYVNAEAERLLDRSREELLGGNIWELFPLAAGSAFETSFRRALEANRPVTFDAYYPAPLDSWYELQVWPGPDGLWVYFVDVTANRLARYETEQSAARAALLAEVTTELTQTLQGDEAVGRLAQILVPRLADWCIVSLVDDDEHAGARRGLRDVGCWHTDPAQRDLVSRYAATRMDDLSEESFLARALATERPVVLQSDALAQIATVLRPGEALDMLTRLAPESVVIVPLRGRGGPVGLVTLVNGAARGTFGDDDLSSIAEMAGRAGLALDNSRLYRQQRQVAEGLQRSLLTEPPEPDHLQIVVRYEPAAQAAQVGGDWYDAFLQRDGATVLVIGDVVGHDIAAAAEMGQVRSLLRGIAVATGLGPAQLLSEVDQALRTLQADTIATAVVARIEQTGSERRRGVTHVRWSNAGHPPPMVINPDGTIAVLSGVRADPLLGVLPDIHRVESEVALDRGATVFLYTDGLIERRDRSLVDGMEALRDALEELAGADLDTLCDEILARLLPERPEDDVALVAVRLHRQDRPRPPEAGPNVIPPDVPESPEVEDQPE</sequence>
<dbReference type="EMBL" id="BJYY01000016">
    <property type="protein sequence ID" value="GEO35012.1"/>
    <property type="molecule type" value="Genomic_DNA"/>
</dbReference>
<evidence type="ECO:0000259" key="3">
    <source>
        <dbReference type="PROSITE" id="PS50112"/>
    </source>
</evidence>
<dbReference type="InterPro" id="IPR001932">
    <property type="entry name" value="PPM-type_phosphatase-like_dom"/>
</dbReference>
<gene>
    <name evidence="5" type="ORF">CAE01nite_27370</name>
</gene>
<evidence type="ECO:0000259" key="4">
    <source>
        <dbReference type="PROSITE" id="PS50113"/>
    </source>
</evidence>
<dbReference type="Proteomes" id="UP000321181">
    <property type="component" value="Unassembled WGS sequence"/>
</dbReference>
<dbReference type="Gene3D" id="3.30.450.20">
    <property type="entry name" value="PAS domain"/>
    <property type="match status" value="2"/>
</dbReference>
<feature type="region of interest" description="Disordered" evidence="2">
    <location>
        <begin position="701"/>
        <end position="732"/>
    </location>
</feature>
<dbReference type="InterPro" id="IPR013655">
    <property type="entry name" value="PAS_fold_3"/>
</dbReference>
<dbReference type="InterPro" id="IPR035965">
    <property type="entry name" value="PAS-like_dom_sf"/>
</dbReference>
<feature type="compositionally biased region" description="Acidic residues" evidence="2">
    <location>
        <begin position="723"/>
        <end position="732"/>
    </location>
</feature>
<proteinExistence type="predicted"/>
<dbReference type="InterPro" id="IPR029016">
    <property type="entry name" value="GAF-like_dom_sf"/>
</dbReference>
<dbReference type="PROSITE" id="PS50113">
    <property type="entry name" value="PAC"/>
    <property type="match status" value="1"/>
</dbReference>
<dbReference type="SUPFAM" id="SSF81606">
    <property type="entry name" value="PP2C-like"/>
    <property type="match status" value="1"/>
</dbReference>
<evidence type="ECO:0000313" key="5">
    <source>
        <dbReference type="EMBL" id="GEO35012.1"/>
    </source>
</evidence>
<dbReference type="PANTHER" id="PTHR43156:SF2">
    <property type="entry name" value="STAGE II SPORULATION PROTEIN E"/>
    <property type="match status" value="1"/>
</dbReference>
<dbReference type="Gene3D" id="3.30.450.40">
    <property type="match status" value="1"/>
</dbReference>
<dbReference type="Pfam" id="PF13185">
    <property type="entry name" value="GAF_2"/>
    <property type="match status" value="1"/>
</dbReference>
<dbReference type="SMART" id="SM00065">
    <property type="entry name" value="GAF"/>
    <property type="match status" value="1"/>
</dbReference>
<evidence type="ECO:0000256" key="2">
    <source>
        <dbReference type="SAM" id="MobiDB-lite"/>
    </source>
</evidence>
<dbReference type="InterPro" id="IPR052016">
    <property type="entry name" value="Bact_Sigma-Reg"/>
</dbReference>
<dbReference type="InterPro" id="IPR036457">
    <property type="entry name" value="PPM-type-like_dom_sf"/>
</dbReference>
<evidence type="ECO:0000313" key="6">
    <source>
        <dbReference type="Proteomes" id="UP000321181"/>
    </source>
</evidence>
<dbReference type="RefSeq" id="WP_246131209.1">
    <property type="nucleotide sequence ID" value="NZ_BAAARM010000001.1"/>
</dbReference>
<evidence type="ECO:0008006" key="7">
    <source>
        <dbReference type="Google" id="ProtNLM"/>
    </source>
</evidence>
<dbReference type="Pfam" id="PF08448">
    <property type="entry name" value="PAS_4"/>
    <property type="match status" value="1"/>
</dbReference>
<keyword evidence="6" id="KW-1185">Reference proteome</keyword>
<dbReference type="InterPro" id="IPR000700">
    <property type="entry name" value="PAS-assoc_C"/>
</dbReference>
<dbReference type="SMART" id="SM00331">
    <property type="entry name" value="PP2C_SIG"/>
    <property type="match status" value="1"/>
</dbReference>
<dbReference type="GO" id="GO:0016791">
    <property type="term" value="F:phosphatase activity"/>
    <property type="evidence" value="ECO:0007669"/>
    <property type="project" value="TreeGrafter"/>
</dbReference>
<accession>A0A512DEZ2</accession>
<dbReference type="Pfam" id="PF07228">
    <property type="entry name" value="SpoIIE"/>
    <property type="match status" value="1"/>
</dbReference>
<dbReference type="SMART" id="SM00091">
    <property type="entry name" value="PAS"/>
    <property type="match status" value="2"/>
</dbReference>
<organism evidence="5 6">
    <name type="scientific">Cellulomonas aerilata</name>
    <dbReference type="NCBI Taxonomy" id="515326"/>
    <lineage>
        <taxon>Bacteria</taxon>
        <taxon>Bacillati</taxon>
        <taxon>Actinomycetota</taxon>
        <taxon>Actinomycetes</taxon>
        <taxon>Micrococcales</taxon>
        <taxon>Cellulomonadaceae</taxon>
        <taxon>Cellulomonas</taxon>
    </lineage>
</organism>
<evidence type="ECO:0000256" key="1">
    <source>
        <dbReference type="ARBA" id="ARBA00022801"/>
    </source>
</evidence>
<dbReference type="CDD" id="cd00130">
    <property type="entry name" value="PAS"/>
    <property type="match status" value="2"/>
</dbReference>
<dbReference type="PANTHER" id="PTHR43156">
    <property type="entry name" value="STAGE II SPORULATION PROTEIN E-RELATED"/>
    <property type="match status" value="1"/>
</dbReference>
<dbReference type="Gene3D" id="3.60.40.10">
    <property type="entry name" value="PPM-type phosphatase domain"/>
    <property type="match status" value="1"/>
</dbReference>
<dbReference type="Gene3D" id="2.10.70.100">
    <property type="match status" value="1"/>
</dbReference>